<evidence type="ECO:0000256" key="1">
    <source>
        <dbReference type="SAM" id="Phobius"/>
    </source>
</evidence>
<name>A0ABX0V5U1_9HYPH</name>
<accession>A0ABX0V5U1</accession>
<sequence>MDESLTEASARSNRFWLYAPITILLLVAIAWSVAWFVIRNRTSDAMDAWLAAEAKAGRQWTCEDRWMGGYPFRIEVTCDTLSLKQGAISASLGRVESIAQVYQPRLIITEIDGPLTFTDGKVTVQGSWDLLQTSVHTTQNGFQRLSIAADAPRFTISGLAENEIVTVGKHVELHIRPNPSRAEEKAYDAAVSVKQASIPFLDALVGGADPVDLSADVTASQAEGFRGRPVAEELERWRTAGGKLDILMLSMAKGPRRLEAKGALQLDELHRPAGQLSIAAAGLDGLLGNAVGGRTNGALIGALLGQGAKAAAGQPNAQPQLMPLPSLRLENGRLVLGPFVIPSIRLMPLY</sequence>
<proteinExistence type="predicted"/>
<dbReference type="EMBL" id="JAATJS010000001">
    <property type="protein sequence ID" value="NIX75164.1"/>
    <property type="molecule type" value="Genomic_DNA"/>
</dbReference>
<dbReference type="RefSeq" id="WP_167671068.1">
    <property type="nucleotide sequence ID" value="NZ_JAATJS010000001.1"/>
</dbReference>
<keyword evidence="1" id="KW-0812">Transmembrane</keyword>
<keyword evidence="1" id="KW-0472">Membrane</keyword>
<dbReference type="Proteomes" id="UP000707352">
    <property type="component" value="Unassembled WGS sequence"/>
</dbReference>
<keyword evidence="3" id="KW-1185">Reference proteome</keyword>
<feature type="transmembrane region" description="Helical" evidence="1">
    <location>
        <begin position="15"/>
        <end position="38"/>
    </location>
</feature>
<reference evidence="2 3" key="1">
    <citation type="submission" date="2020-03" db="EMBL/GenBank/DDBJ databases">
        <title>The genome sequence of Microvirga sp. c23x22.</title>
        <authorList>
            <person name="Zhang X."/>
        </authorList>
    </citation>
    <scope>NUCLEOTIDE SEQUENCE [LARGE SCALE GENOMIC DNA]</scope>
    <source>
        <strain evidence="3">c23x22</strain>
    </source>
</reference>
<organism evidence="2 3">
    <name type="scientific">Microvirga terricola</name>
    <dbReference type="NCBI Taxonomy" id="2719797"/>
    <lineage>
        <taxon>Bacteria</taxon>
        <taxon>Pseudomonadati</taxon>
        <taxon>Pseudomonadota</taxon>
        <taxon>Alphaproteobacteria</taxon>
        <taxon>Hyphomicrobiales</taxon>
        <taxon>Methylobacteriaceae</taxon>
        <taxon>Microvirga</taxon>
    </lineage>
</organism>
<protein>
    <submittedName>
        <fullName evidence="2">DUF2125 domain-containing protein</fullName>
    </submittedName>
</protein>
<dbReference type="Pfam" id="PF09898">
    <property type="entry name" value="DUF2125"/>
    <property type="match status" value="1"/>
</dbReference>
<evidence type="ECO:0000313" key="3">
    <source>
        <dbReference type="Proteomes" id="UP000707352"/>
    </source>
</evidence>
<gene>
    <name evidence="2" type="ORF">HB375_00870</name>
</gene>
<evidence type="ECO:0000313" key="2">
    <source>
        <dbReference type="EMBL" id="NIX75164.1"/>
    </source>
</evidence>
<dbReference type="InterPro" id="IPR018666">
    <property type="entry name" value="DUF2125"/>
</dbReference>
<keyword evidence="1" id="KW-1133">Transmembrane helix</keyword>
<comment type="caution">
    <text evidence="2">The sequence shown here is derived from an EMBL/GenBank/DDBJ whole genome shotgun (WGS) entry which is preliminary data.</text>
</comment>